<dbReference type="Gene3D" id="1.25.10.10">
    <property type="entry name" value="Leucine-rich Repeat Variant"/>
    <property type="match status" value="1"/>
</dbReference>
<feature type="non-terminal residue" evidence="2">
    <location>
        <position position="442"/>
    </location>
</feature>
<name>A0A5J4U508_9EUKA</name>
<dbReference type="SUPFAM" id="SSF48371">
    <property type="entry name" value="ARM repeat"/>
    <property type="match status" value="1"/>
</dbReference>
<keyword evidence="1" id="KW-0175">Coiled coil</keyword>
<dbReference type="EMBL" id="SNRW01021267">
    <property type="protein sequence ID" value="KAA6364745.1"/>
    <property type="molecule type" value="Genomic_DNA"/>
</dbReference>
<gene>
    <name evidence="2" type="ORF">EZS28_039728</name>
</gene>
<feature type="coiled-coil region" evidence="1">
    <location>
        <begin position="251"/>
        <end position="289"/>
    </location>
</feature>
<evidence type="ECO:0000256" key="1">
    <source>
        <dbReference type="SAM" id="Coils"/>
    </source>
</evidence>
<evidence type="ECO:0008006" key="4">
    <source>
        <dbReference type="Google" id="ProtNLM"/>
    </source>
</evidence>
<dbReference type="InterPro" id="IPR016024">
    <property type="entry name" value="ARM-type_fold"/>
</dbReference>
<comment type="caution">
    <text evidence="2">The sequence shown here is derived from an EMBL/GenBank/DDBJ whole genome shotgun (WGS) entry which is preliminary data.</text>
</comment>
<accession>A0A5J4U508</accession>
<evidence type="ECO:0000313" key="2">
    <source>
        <dbReference type="EMBL" id="KAA6364745.1"/>
    </source>
</evidence>
<proteinExistence type="predicted"/>
<dbReference type="AlphaFoldDB" id="A0A5J4U508"/>
<dbReference type="Proteomes" id="UP000324800">
    <property type="component" value="Unassembled WGS sequence"/>
</dbReference>
<dbReference type="InterPro" id="IPR011989">
    <property type="entry name" value="ARM-like"/>
</dbReference>
<sequence length="442" mass="49469">MESSEQTNRKSAITSTTNYNGTANIPQLANDLRSTNGDIHYSALQRLVIAIMMEPTNIEAVKQQEIIGILNNFLVSEVQQELQELSVSILGVLGAHGKHRRKRSHALASEWALIQIILSSDEVLSRQGTEALCKLIVADEQIRDAMLSRRFVDLVLETLSNHEQIKKQSSSSSSDQEDESEPIFVKVGLLSVVLKLAEEIENPIILGVLIPILEEIKKNGEKEMSKKAKTILGCLQQEGITVPSQSSDSIKDEKIRQLEETNRRLEEIIRKLDEEKEREKIEKDEQNKIKITELSDSKSKPIINNQIVSQPKSDEIPISITVPSGSFKRLKDEFTFISINRENKTFPINPTITNGIYKCDIKFNKHGQTGVGVMKSGLFIPFGKTTNKPPFCNDCVSLFESGNVWHNCNKNGGNQGFDDGDIISIQVNMDSKPRTGHCFNNN</sequence>
<protein>
    <recommendedName>
        <fullName evidence="4">SPRY domain-containing protein</fullName>
    </recommendedName>
</protein>
<organism evidence="2 3">
    <name type="scientific">Streblomastix strix</name>
    <dbReference type="NCBI Taxonomy" id="222440"/>
    <lineage>
        <taxon>Eukaryota</taxon>
        <taxon>Metamonada</taxon>
        <taxon>Preaxostyla</taxon>
        <taxon>Oxymonadida</taxon>
        <taxon>Streblomastigidae</taxon>
        <taxon>Streblomastix</taxon>
    </lineage>
</organism>
<reference evidence="2 3" key="1">
    <citation type="submission" date="2019-03" db="EMBL/GenBank/DDBJ databases">
        <title>Single cell metagenomics reveals metabolic interactions within the superorganism composed of flagellate Streblomastix strix and complex community of Bacteroidetes bacteria on its surface.</title>
        <authorList>
            <person name="Treitli S.C."/>
            <person name="Kolisko M."/>
            <person name="Husnik F."/>
            <person name="Keeling P."/>
            <person name="Hampl V."/>
        </authorList>
    </citation>
    <scope>NUCLEOTIDE SEQUENCE [LARGE SCALE GENOMIC DNA]</scope>
    <source>
        <strain evidence="2">ST1C</strain>
    </source>
</reference>
<evidence type="ECO:0000313" key="3">
    <source>
        <dbReference type="Proteomes" id="UP000324800"/>
    </source>
</evidence>